<name>A0A317EQN3_9SPHI</name>
<proteinExistence type="predicted"/>
<accession>A0A317EQN3</accession>
<dbReference type="RefSeq" id="WP_109925117.1">
    <property type="nucleotide sequence ID" value="NZ_QGNZ01000002.1"/>
</dbReference>
<dbReference type="OrthoDB" id="797407at2"/>
<gene>
    <name evidence="2" type="ORF">DHW03_07285</name>
</gene>
<evidence type="ECO:0000313" key="3">
    <source>
        <dbReference type="Proteomes" id="UP000245379"/>
    </source>
</evidence>
<comment type="caution">
    <text evidence="2">The sequence shown here is derived from an EMBL/GenBank/DDBJ whole genome shotgun (WGS) entry which is preliminary data.</text>
</comment>
<protein>
    <submittedName>
        <fullName evidence="2">Uncharacterized protein</fullName>
    </submittedName>
</protein>
<evidence type="ECO:0000256" key="1">
    <source>
        <dbReference type="SAM" id="MobiDB-lite"/>
    </source>
</evidence>
<evidence type="ECO:0000313" key="2">
    <source>
        <dbReference type="EMBL" id="PWS27408.1"/>
    </source>
</evidence>
<keyword evidence="3" id="KW-1185">Reference proteome</keyword>
<feature type="region of interest" description="Disordered" evidence="1">
    <location>
        <begin position="47"/>
        <end position="73"/>
    </location>
</feature>
<organism evidence="2 3">
    <name type="scientific">Pedobacter yonginense</name>
    <dbReference type="NCBI Taxonomy" id="651869"/>
    <lineage>
        <taxon>Bacteria</taxon>
        <taxon>Pseudomonadati</taxon>
        <taxon>Bacteroidota</taxon>
        <taxon>Sphingobacteriia</taxon>
        <taxon>Sphingobacteriales</taxon>
        <taxon>Sphingobacteriaceae</taxon>
        <taxon>Pedobacter</taxon>
    </lineage>
</organism>
<reference evidence="2 3" key="1">
    <citation type="submission" date="2018-05" db="EMBL/GenBank/DDBJ databases">
        <title>Pedobacter paludis sp. nov., isolated from wetland soil.</title>
        <authorList>
            <person name="Zhang Y."/>
            <person name="Wang G."/>
        </authorList>
    </citation>
    <scope>NUCLEOTIDE SEQUENCE [LARGE SCALE GENOMIC DNA]</scope>
    <source>
        <strain evidence="2 3">KCTC22721</strain>
    </source>
</reference>
<dbReference type="Proteomes" id="UP000245379">
    <property type="component" value="Unassembled WGS sequence"/>
</dbReference>
<sequence length="217" mass="24479">MENQVTNNENALRLFFTEDVFLVEDNSVNIAPEVIQKPVFIEESTPINAAKPSPEPVQNPVIKDNIPSSEPKDYPKPADLPQIVEEPATPIVFKYLGGNQKSVLILVHDTLNDVSTERGRDLLRKIVKAIELTTPDFALVNYANHLGADFTTLHQFFKPQVMLSFGVNADSLKLNVTWQNEIIQHQSTKLIFAPNLDDLEIDQEAKISLWTHLKKLK</sequence>
<dbReference type="EMBL" id="QGNZ01000002">
    <property type="protein sequence ID" value="PWS27408.1"/>
    <property type="molecule type" value="Genomic_DNA"/>
</dbReference>
<dbReference type="AlphaFoldDB" id="A0A317EQN3"/>